<dbReference type="EMBL" id="KZ819637">
    <property type="protein sequence ID" value="PWN89394.1"/>
    <property type="molecule type" value="Genomic_DNA"/>
</dbReference>
<keyword evidence="2" id="KW-0539">Nucleus</keyword>
<accession>A0A316YKQ7</accession>
<comment type="subcellular location">
    <subcellularLocation>
        <location evidence="1">Nucleus</location>
    </subcellularLocation>
</comment>
<dbReference type="GO" id="GO:0005634">
    <property type="term" value="C:nucleus"/>
    <property type="evidence" value="ECO:0007669"/>
    <property type="project" value="UniProtKB-SubCell"/>
</dbReference>
<dbReference type="AlphaFoldDB" id="A0A316YKQ7"/>
<protein>
    <recommendedName>
        <fullName evidence="4">FAM192A/Fyv6 N-terminal domain-containing protein</fullName>
    </recommendedName>
</protein>
<feature type="compositionally biased region" description="Polar residues" evidence="3">
    <location>
        <begin position="219"/>
        <end position="228"/>
    </location>
</feature>
<dbReference type="Proteomes" id="UP000245768">
    <property type="component" value="Unassembled WGS sequence"/>
</dbReference>
<evidence type="ECO:0000259" key="4">
    <source>
        <dbReference type="Pfam" id="PF10187"/>
    </source>
</evidence>
<dbReference type="InterPro" id="IPR039845">
    <property type="entry name" value="FAM192A"/>
</dbReference>
<evidence type="ECO:0000313" key="6">
    <source>
        <dbReference type="Proteomes" id="UP000245768"/>
    </source>
</evidence>
<evidence type="ECO:0000313" key="5">
    <source>
        <dbReference type="EMBL" id="PWN89394.1"/>
    </source>
</evidence>
<feature type="compositionally biased region" description="Low complexity" evidence="3">
    <location>
        <begin position="186"/>
        <end position="199"/>
    </location>
</feature>
<dbReference type="InterPro" id="IPR019331">
    <property type="entry name" value="FAM192A/Fyv6_N"/>
</dbReference>
<dbReference type="Pfam" id="PF10187">
    <property type="entry name" value="FAM192A_Fyv6_N"/>
    <property type="match status" value="1"/>
</dbReference>
<feature type="compositionally biased region" description="Basic and acidic residues" evidence="3">
    <location>
        <begin position="22"/>
        <end position="32"/>
    </location>
</feature>
<evidence type="ECO:0000256" key="3">
    <source>
        <dbReference type="SAM" id="MobiDB-lite"/>
    </source>
</evidence>
<organism evidence="5 6">
    <name type="scientific">Acaromyces ingoldii</name>
    <dbReference type="NCBI Taxonomy" id="215250"/>
    <lineage>
        <taxon>Eukaryota</taxon>
        <taxon>Fungi</taxon>
        <taxon>Dikarya</taxon>
        <taxon>Basidiomycota</taxon>
        <taxon>Ustilaginomycotina</taxon>
        <taxon>Exobasidiomycetes</taxon>
        <taxon>Exobasidiales</taxon>
        <taxon>Cryptobasidiaceae</taxon>
        <taxon>Acaromyces</taxon>
    </lineage>
</organism>
<feature type="compositionally biased region" description="Low complexity" evidence="3">
    <location>
        <begin position="7"/>
        <end position="16"/>
    </location>
</feature>
<keyword evidence="6" id="KW-1185">Reference proteome</keyword>
<sequence>MDPTKPSSSVSSRFVSQTELEEAQKRRKEEIRATYARIGQEPPPEEEAEAPYDPRSLYERIQANKDAKQEAFEAQTKLSAQFRGIDDAESAFLEQVAREKRDEARKKDEEVRRELEEYRKVIREKEEEDERKRLAVAEAAAKKKKDEEAAAAAAPTASAGQPASSKAKGKRKREGLLGIVRKKPATEAAQAKEQAAPEKGQGSPKAGALAESKDKASASKEQQQTKEVTNGEAEGS</sequence>
<dbReference type="OrthoDB" id="75720at2759"/>
<dbReference type="PANTHER" id="PTHR13495">
    <property type="entry name" value="NEFA-INTERACTING NUCLEAR PROTEIN NIP30"/>
    <property type="match status" value="1"/>
</dbReference>
<gene>
    <name evidence="5" type="ORF">FA10DRAFT_267963</name>
</gene>
<dbReference type="PANTHER" id="PTHR13495:SF0">
    <property type="entry name" value="PSME3-INTERACTING PROTEIN"/>
    <property type="match status" value="1"/>
</dbReference>
<dbReference type="RefSeq" id="XP_025376592.1">
    <property type="nucleotide sequence ID" value="XM_025522118.1"/>
</dbReference>
<feature type="compositionally biased region" description="Low complexity" evidence="3">
    <location>
        <begin position="150"/>
        <end position="159"/>
    </location>
</feature>
<dbReference type="GeneID" id="37044034"/>
<name>A0A316YKQ7_9BASI</name>
<dbReference type="InParanoid" id="A0A316YKQ7"/>
<proteinExistence type="predicted"/>
<feature type="region of interest" description="Disordered" evidence="3">
    <location>
        <begin position="138"/>
        <end position="236"/>
    </location>
</feature>
<reference evidence="5 6" key="1">
    <citation type="journal article" date="2018" name="Mol. Biol. Evol.">
        <title>Broad Genomic Sampling Reveals a Smut Pathogenic Ancestry of the Fungal Clade Ustilaginomycotina.</title>
        <authorList>
            <person name="Kijpornyongpan T."/>
            <person name="Mondo S.J."/>
            <person name="Barry K."/>
            <person name="Sandor L."/>
            <person name="Lee J."/>
            <person name="Lipzen A."/>
            <person name="Pangilinan J."/>
            <person name="LaButti K."/>
            <person name="Hainaut M."/>
            <person name="Henrissat B."/>
            <person name="Grigoriev I.V."/>
            <person name="Spatafora J.W."/>
            <person name="Aime M.C."/>
        </authorList>
    </citation>
    <scope>NUCLEOTIDE SEQUENCE [LARGE SCALE GENOMIC DNA]</scope>
    <source>
        <strain evidence="5 6">MCA 4198</strain>
    </source>
</reference>
<evidence type="ECO:0000256" key="2">
    <source>
        <dbReference type="ARBA" id="ARBA00023242"/>
    </source>
</evidence>
<evidence type="ECO:0000256" key="1">
    <source>
        <dbReference type="ARBA" id="ARBA00004123"/>
    </source>
</evidence>
<feature type="domain" description="FAM192A/Fyv6 N-terminal" evidence="4">
    <location>
        <begin position="14"/>
        <end position="119"/>
    </location>
</feature>
<feature type="compositionally biased region" description="Basic and acidic residues" evidence="3">
    <location>
        <begin position="138"/>
        <end position="148"/>
    </location>
</feature>
<dbReference type="STRING" id="215250.A0A316YKQ7"/>
<feature type="region of interest" description="Disordered" evidence="3">
    <location>
        <begin position="1"/>
        <end position="55"/>
    </location>
</feature>